<evidence type="ECO:0000256" key="3">
    <source>
        <dbReference type="ARBA" id="ARBA00022448"/>
    </source>
</evidence>
<evidence type="ECO:0000313" key="9">
    <source>
        <dbReference type="EMBL" id="CUU26276.1"/>
    </source>
</evidence>
<geneLocation type="plasmid" evidence="10">
    <name>pEM02</name>
</geneLocation>
<feature type="transmembrane region" description="Helical" evidence="8">
    <location>
        <begin position="231"/>
        <end position="257"/>
    </location>
</feature>
<keyword evidence="3" id="KW-0813">Transport</keyword>
<dbReference type="EMBL" id="LN907829">
    <property type="protein sequence ID" value="CUU26276.1"/>
    <property type="molecule type" value="Genomic_DNA"/>
</dbReference>
<comment type="subcellular location">
    <subcellularLocation>
        <location evidence="1">Cell membrane</location>
        <topology evidence="1">Multi-pass membrane protein</topology>
    </subcellularLocation>
</comment>
<keyword evidence="6 8" id="KW-1133">Transmembrane helix</keyword>
<accession>A0A0U5GTY8</accession>
<organism evidence="9 10">
    <name type="scientific">Duffyella gerundensis</name>
    <dbReference type="NCBI Taxonomy" id="1619313"/>
    <lineage>
        <taxon>Bacteria</taxon>
        <taxon>Pseudomonadati</taxon>
        <taxon>Pseudomonadota</taxon>
        <taxon>Gammaproteobacteria</taxon>
        <taxon>Enterobacterales</taxon>
        <taxon>Erwiniaceae</taxon>
        <taxon>Duffyella</taxon>
    </lineage>
</organism>
<dbReference type="GO" id="GO:0015105">
    <property type="term" value="F:arsenite transmembrane transporter activity"/>
    <property type="evidence" value="ECO:0007669"/>
    <property type="project" value="TreeGrafter"/>
</dbReference>
<evidence type="ECO:0000256" key="7">
    <source>
        <dbReference type="ARBA" id="ARBA00023136"/>
    </source>
</evidence>
<dbReference type="Gene3D" id="1.20.1530.20">
    <property type="match status" value="1"/>
</dbReference>
<evidence type="ECO:0000256" key="2">
    <source>
        <dbReference type="ARBA" id="ARBA00010110"/>
    </source>
</evidence>
<comment type="similarity">
    <text evidence="2">Belongs to the arsenical resistance-3 (ACR3) (TC 2.A.59) family.</text>
</comment>
<dbReference type="PANTHER" id="PTHR43057">
    <property type="entry name" value="ARSENITE EFFLUX TRANSPORTER"/>
    <property type="match status" value="1"/>
</dbReference>
<feature type="transmembrane region" description="Helical" evidence="8">
    <location>
        <begin position="20"/>
        <end position="39"/>
    </location>
</feature>
<proteinExistence type="inferred from homology"/>
<dbReference type="InterPro" id="IPR004706">
    <property type="entry name" value="Arsenical-R_Acr3"/>
</dbReference>
<reference evidence="10" key="1">
    <citation type="submission" date="2015-11" db="EMBL/GenBank/DDBJ databases">
        <authorList>
            <person name="Blom J."/>
        </authorList>
    </citation>
    <scope>NUCLEOTIDE SEQUENCE [LARGE SCALE GENOMIC DNA]</scope>
    <source>
        <plasmid evidence="10">pEM02</plasmid>
    </source>
</reference>
<evidence type="ECO:0000256" key="5">
    <source>
        <dbReference type="ARBA" id="ARBA00022692"/>
    </source>
</evidence>
<gene>
    <name evidence="9" type="ORF">EM595_p1029</name>
</gene>
<dbReference type="Pfam" id="PF01758">
    <property type="entry name" value="SBF"/>
    <property type="match status" value="1"/>
</dbReference>
<keyword evidence="4" id="KW-1003">Cell membrane</keyword>
<feature type="transmembrane region" description="Helical" evidence="8">
    <location>
        <begin position="45"/>
        <end position="63"/>
    </location>
</feature>
<feature type="transmembrane region" description="Helical" evidence="8">
    <location>
        <begin position="269"/>
        <end position="289"/>
    </location>
</feature>
<keyword evidence="10" id="KW-1185">Reference proteome</keyword>
<dbReference type="InterPro" id="IPR038770">
    <property type="entry name" value="Na+/solute_symporter_sf"/>
</dbReference>
<dbReference type="GO" id="GO:0005886">
    <property type="term" value="C:plasma membrane"/>
    <property type="evidence" value="ECO:0007669"/>
    <property type="project" value="UniProtKB-SubCell"/>
</dbReference>
<feature type="transmembrane region" description="Helical" evidence="8">
    <location>
        <begin position="173"/>
        <end position="192"/>
    </location>
</feature>
<feature type="transmembrane region" description="Helical" evidence="8">
    <location>
        <begin position="103"/>
        <end position="121"/>
    </location>
</feature>
<dbReference type="PATRIC" id="fig|1619313.3.peg.4216"/>
<evidence type="ECO:0000313" key="10">
    <source>
        <dbReference type="Proteomes" id="UP000059419"/>
    </source>
</evidence>
<dbReference type="AlphaFoldDB" id="A0A0U5GTY8"/>
<evidence type="ECO:0000256" key="8">
    <source>
        <dbReference type="SAM" id="Phobius"/>
    </source>
</evidence>
<dbReference type="GO" id="GO:0015297">
    <property type="term" value="F:antiporter activity"/>
    <property type="evidence" value="ECO:0007669"/>
    <property type="project" value="InterPro"/>
</dbReference>
<feature type="transmembrane region" description="Helical" evidence="8">
    <location>
        <begin position="75"/>
        <end position="97"/>
    </location>
</feature>
<dbReference type="KEGG" id="ege:EM595_p1029"/>
<dbReference type="GO" id="GO:0015104">
    <property type="term" value="F:antimonite transmembrane transporter activity"/>
    <property type="evidence" value="ECO:0007669"/>
    <property type="project" value="TreeGrafter"/>
</dbReference>
<dbReference type="InterPro" id="IPR002657">
    <property type="entry name" value="BilAc:Na_symport/Acr3"/>
</dbReference>
<name>A0A0U5GTY8_9GAMM</name>
<evidence type="ECO:0000256" key="1">
    <source>
        <dbReference type="ARBA" id="ARBA00004651"/>
    </source>
</evidence>
<sequence>MQTVNKAGQIRDWLEHSQIAIYFVAVAAGCFSAMLLPGTARLESAINPALAPMLYVTFLQVPVAELGGAFTRVRFILPLLLTNFLLVPLLVAVLVSFLPQNPLLILGVLLVLLTPCIDYVVTFSQLGRADARLLLASTPVLLIVQILLLPVYLHLFLGENASELVQPAPFIHAFIWLIAVPLILAALTQFMARKSHFAQKASECLGLLPVPATTSVLFIVVAAMLPQLGEAWSVAVQAVPVYVAFAALAPLCGWGMAKVFRLEPAAGRAIAFSAATRNSLVILPLALAVPGAVPVLPAVIVAQTMVELISELVYVRLIPRLGRNNV</sequence>
<keyword evidence="5 8" id="KW-0812">Transmembrane</keyword>
<feature type="transmembrane region" description="Helical" evidence="8">
    <location>
        <begin position="204"/>
        <end position="225"/>
    </location>
</feature>
<dbReference type="PANTHER" id="PTHR43057:SF1">
    <property type="entry name" value="ARSENICAL-RESISTANCE PROTEIN 3"/>
    <property type="match status" value="1"/>
</dbReference>
<evidence type="ECO:0000256" key="4">
    <source>
        <dbReference type="ARBA" id="ARBA00022475"/>
    </source>
</evidence>
<protein>
    <submittedName>
        <fullName evidence="9">Arsenic resistance protein</fullName>
    </submittedName>
</protein>
<keyword evidence="7 8" id="KW-0472">Membrane</keyword>
<dbReference type="Proteomes" id="UP000059419">
    <property type="component" value="Plasmid pEM02"/>
</dbReference>
<feature type="transmembrane region" description="Helical" evidence="8">
    <location>
        <begin position="133"/>
        <end position="153"/>
    </location>
</feature>
<dbReference type="PROSITE" id="PS51257">
    <property type="entry name" value="PROKAR_LIPOPROTEIN"/>
    <property type="match status" value="1"/>
</dbReference>
<dbReference type="RefSeq" id="WP_067437123.1">
    <property type="nucleotide sequence ID" value="NZ_LN907829.1"/>
</dbReference>
<evidence type="ECO:0000256" key="6">
    <source>
        <dbReference type="ARBA" id="ARBA00022989"/>
    </source>
</evidence>